<name>A0A382M5K9_9ZZZZ</name>
<accession>A0A382M5K9</accession>
<evidence type="ECO:0000256" key="1">
    <source>
        <dbReference type="SAM" id="Phobius"/>
    </source>
</evidence>
<proteinExistence type="predicted"/>
<dbReference type="EMBL" id="UINC01091425">
    <property type="protein sequence ID" value="SVC44179.1"/>
    <property type="molecule type" value="Genomic_DNA"/>
</dbReference>
<keyword evidence="1" id="KW-0472">Membrane</keyword>
<dbReference type="AlphaFoldDB" id="A0A382M5K9"/>
<feature type="transmembrane region" description="Helical" evidence="1">
    <location>
        <begin position="111"/>
        <end position="132"/>
    </location>
</feature>
<evidence type="ECO:0008006" key="3">
    <source>
        <dbReference type="Google" id="ProtNLM"/>
    </source>
</evidence>
<keyword evidence="1" id="KW-1133">Transmembrane helix</keyword>
<dbReference type="PROSITE" id="PS51257">
    <property type="entry name" value="PROKAR_LIPOPROTEIN"/>
    <property type="match status" value="1"/>
</dbReference>
<organism evidence="2">
    <name type="scientific">marine metagenome</name>
    <dbReference type="NCBI Taxonomy" id="408172"/>
    <lineage>
        <taxon>unclassified sequences</taxon>
        <taxon>metagenomes</taxon>
        <taxon>ecological metagenomes</taxon>
    </lineage>
</organism>
<keyword evidence="1" id="KW-0812">Transmembrane</keyword>
<evidence type="ECO:0000313" key="2">
    <source>
        <dbReference type="EMBL" id="SVC44179.1"/>
    </source>
</evidence>
<sequence>MRVAILVLGIIGSILALAFGACAGACAGVAGGMGEAIEQGVTEVAEQSEEGGLTEEQKAKLQEGLAEFDAGADEVAAAAGNVAMFASAQGILGLIGSIMAFIALGKGNKATIGGVLILVAVVISLWAGSFPSYGPSNLLHLIACIMAFVAAPAAAVE</sequence>
<feature type="transmembrane region" description="Helical" evidence="1">
    <location>
        <begin position="82"/>
        <end position="104"/>
    </location>
</feature>
<protein>
    <recommendedName>
        <fullName evidence="3">DUF4064 domain-containing protein</fullName>
    </recommendedName>
</protein>
<feature type="transmembrane region" description="Helical" evidence="1">
    <location>
        <begin position="138"/>
        <end position="156"/>
    </location>
</feature>
<gene>
    <name evidence="2" type="ORF">METZ01_LOCUS297033</name>
</gene>
<reference evidence="2" key="1">
    <citation type="submission" date="2018-05" db="EMBL/GenBank/DDBJ databases">
        <authorList>
            <person name="Lanie J.A."/>
            <person name="Ng W.-L."/>
            <person name="Kazmierczak K.M."/>
            <person name="Andrzejewski T.M."/>
            <person name="Davidsen T.M."/>
            <person name="Wayne K.J."/>
            <person name="Tettelin H."/>
            <person name="Glass J.I."/>
            <person name="Rusch D."/>
            <person name="Podicherti R."/>
            <person name="Tsui H.-C.T."/>
            <person name="Winkler M.E."/>
        </authorList>
    </citation>
    <scope>NUCLEOTIDE SEQUENCE</scope>
</reference>